<keyword evidence="2" id="KW-0449">Lipoprotein</keyword>
<organism evidence="2 3">
    <name type="scientific">Fulvimarina uroteuthidis</name>
    <dbReference type="NCBI Taxonomy" id="3098149"/>
    <lineage>
        <taxon>Bacteria</taxon>
        <taxon>Pseudomonadati</taxon>
        <taxon>Pseudomonadota</taxon>
        <taxon>Alphaproteobacteria</taxon>
        <taxon>Hyphomicrobiales</taxon>
        <taxon>Aurantimonadaceae</taxon>
        <taxon>Fulvimarina</taxon>
    </lineage>
</organism>
<reference evidence="2 3" key="1">
    <citation type="submission" date="2023-12" db="EMBL/GenBank/DDBJ databases">
        <title>Description of Novel Strain Fulvimarina sp. 2208YS6-2-32 isolated from Uroteuthis (Photololigo) edulis.</title>
        <authorList>
            <person name="Park J.-S."/>
        </authorList>
    </citation>
    <scope>NUCLEOTIDE SEQUENCE [LARGE SCALE GENOMIC DNA]</scope>
    <source>
        <strain evidence="2 3">2208YS6-2-32</strain>
    </source>
</reference>
<dbReference type="Pfam" id="PF03886">
    <property type="entry name" value="ABC_trans_aux"/>
    <property type="match status" value="1"/>
</dbReference>
<accession>A0ABU5I116</accession>
<dbReference type="EMBL" id="JAXLPB010000002">
    <property type="protein sequence ID" value="MDY8108822.1"/>
    <property type="molecule type" value="Genomic_DNA"/>
</dbReference>
<dbReference type="Gene3D" id="3.40.50.10610">
    <property type="entry name" value="ABC-type transport auxiliary lipoprotein component"/>
    <property type="match status" value="1"/>
</dbReference>
<sequence>MRRIPFLVPLLFLAGCLTSEPPRFAVEPLPSAARIATSAETISIADVSLPAYAKEQRIIVQNPSGALVPLDDADWADEQERAMTYALVRYVAEISGAQVAADPWPLGGIPEAEVKVFVGTMLYDRTGMLTLAGQFSVRRDVQESRSRIVPFDIRIPAGSSTPDGIAQVHGAAWRALAVLIAQAV</sequence>
<evidence type="ECO:0000313" key="2">
    <source>
        <dbReference type="EMBL" id="MDY8108822.1"/>
    </source>
</evidence>
<evidence type="ECO:0000313" key="3">
    <source>
        <dbReference type="Proteomes" id="UP001294412"/>
    </source>
</evidence>
<dbReference type="Proteomes" id="UP001294412">
    <property type="component" value="Unassembled WGS sequence"/>
</dbReference>
<evidence type="ECO:0000259" key="1">
    <source>
        <dbReference type="Pfam" id="PF03886"/>
    </source>
</evidence>
<gene>
    <name evidence="2" type="ORF">U0C82_06640</name>
</gene>
<name>A0ABU5I116_9HYPH</name>
<dbReference type="PROSITE" id="PS51257">
    <property type="entry name" value="PROKAR_LIPOPROTEIN"/>
    <property type="match status" value="1"/>
</dbReference>
<protein>
    <submittedName>
        <fullName evidence="2">ABC-type transport auxiliary lipoprotein family protein</fullName>
    </submittedName>
</protein>
<keyword evidence="3" id="KW-1185">Reference proteome</keyword>
<dbReference type="SUPFAM" id="SSF159594">
    <property type="entry name" value="XCC0632-like"/>
    <property type="match status" value="1"/>
</dbReference>
<dbReference type="RefSeq" id="WP_322186294.1">
    <property type="nucleotide sequence ID" value="NZ_JAXLPB010000002.1"/>
</dbReference>
<dbReference type="InterPro" id="IPR005586">
    <property type="entry name" value="ABC_trans_aux"/>
</dbReference>
<proteinExistence type="predicted"/>
<feature type="domain" description="ABC-type transport auxiliary lipoprotein component" evidence="1">
    <location>
        <begin position="28"/>
        <end position="181"/>
    </location>
</feature>
<comment type="caution">
    <text evidence="2">The sequence shown here is derived from an EMBL/GenBank/DDBJ whole genome shotgun (WGS) entry which is preliminary data.</text>
</comment>